<gene>
    <name evidence="10" type="ORF">D4A39_10120</name>
</gene>
<name>A0A418XW98_9GAMM</name>
<feature type="domain" description="Calcineurin-like phosphoesterase" evidence="9">
    <location>
        <begin position="5"/>
        <end position="149"/>
    </location>
</feature>
<dbReference type="PANTHER" id="PTHR40942:SF4">
    <property type="entry name" value="CYTOCHROME C5"/>
    <property type="match status" value="1"/>
</dbReference>
<dbReference type="Gene3D" id="3.60.21.10">
    <property type="match status" value="1"/>
</dbReference>
<evidence type="ECO:0000256" key="4">
    <source>
        <dbReference type="ARBA" id="ARBA00022801"/>
    </source>
</evidence>
<evidence type="ECO:0000256" key="5">
    <source>
        <dbReference type="ARBA" id="ARBA00031248"/>
    </source>
</evidence>
<evidence type="ECO:0000313" key="11">
    <source>
        <dbReference type="Proteomes" id="UP000283734"/>
    </source>
</evidence>
<keyword evidence="11" id="KW-1185">Reference proteome</keyword>
<dbReference type="SUPFAM" id="SSF56300">
    <property type="entry name" value="Metallo-dependent phosphatases"/>
    <property type="match status" value="1"/>
</dbReference>
<comment type="catalytic activity">
    <reaction evidence="8">
        <text>P(1),P(4)-bis(5'-adenosyl) tetraphosphate + H2O = 2 ADP + 2 H(+)</text>
        <dbReference type="Rhea" id="RHEA:24252"/>
        <dbReference type="ChEBI" id="CHEBI:15377"/>
        <dbReference type="ChEBI" id="CHEBI:15378"/>
        <dbReference type="ChEBI" id="CHEBI:58141"/>
        <dbReference type="ChEBI" id="CHEBI:456216"/>
        <dbReference type="EC" id="3.6.1.41"/>
    </reaction>
</comment>
<evidence type="ECO:0000313" key="10">
    <source>
        <dbReference type="EMBL" id="RJG17092.1"/>
    </source>
</evidence>
<comment type="function">
    <text evidence="1">Hydrolyzes diadenosine 5',5'''-P1,P4-tetraphosphate to yield ADP.</text>
</comment>
<dbReference type="NCBIfam" id="NF001204">
    <property type="entry name" value="PRK00166.1"/>
    <property type="match status" value="1"/>
</dbReference>
<dbReference type="PANTHER" id="PTHR40942">
    <property type="match status" value="1"/>
</dbReference>
<comment type="similarity">
    <text evidence="2">Belongs to the Ap4A hydrolase family.</text>
</comment>
<sequence>MSDYAIGDLQGCLEAFDCLLKKIAFNPDRDRLFLAGDLINRGPDSLGTLRRVYQLRDNVHSVLGNHDLHLLAVAHGATESKRKDTLAEILNAPDRVELLGWLQQHPLLIDLAEHNATLTHAGIPPLWTLAEARSRAAEVEAVLKDDRCGEFFAHMYGNQPAGWDDSLAGPDRWRVITNHFTRMRFVNTAGELDLTTKGEADAPPRGFLPWFLHPQRKATGTRLLFGHWAALEGHTGVAKVDALDTGCVWGGSLTALRLDDLTRIQCHC</sequence>
<proteinExistence type="inferred from homology"/>
<evidence type="ECO:0000256" key="1">
    <source>
        <dbReference type="ARBA" id="ARBA00003413"/>
    </source>
</evidence>
<dbReference type="OrthoDB" id="9807890at2"/>
<evidence type="ECO:0000256" key="2">
    <source>
        <dbReference type="ARBA" id="ARBA00005419"/>
    </source>
</evidence>
<dbReference type="AlphaFoldDB" id="A0A418XW98"/>
<protein>
    <recommendedName>
        <fullName evidence="3">bis(5'-nucleosyl)-tetraphosphatase (symmetrical)</fullName>
        <ecNumber evidence="3">3.6.1.41</ecNumber>
    </recommendedName>
    <alternativeName>
        <fullName evidence="6">Ap4A hydrolase</fullName>
    </alternativeName>
    <alternativeName>
        <fullName evidence="5">Diadenosine 5',5'''-P1,P4-tetraphosphate pyrophosphohydrolase</fullName>
    </alternativeName>
    <alternativeName>
        <fullName evidence="7">Diadenosine tetraphosphatase</fullName>
    </alternativeName>
</protein>
<dbReference type="EC" id="3.6.1.41" evidence="3"/>
<dbReference type="Proteomes" id="UP000283734">
    <property type="component" value="Unassembled WGS sequence"/>
</dbReference>
<dbReference type="InterPro" id="IPR029052">
    <property type="entry name" value="Metallo-depent_PP-like"/>
</dbReference>
<reference evidence="10 11" key="1">
    <citation type="submission" date="2018-09" db="EMBL/GenBank/DDBJ databases">
        <title>Alcanivorax profundi sp. nov., isolated from 1000 m-depth seawater of the Mariana Trench.</title>
        <authorList>
            <person name="Liu J."/>
        </authorList>
    </citation>
    <scope>NUCLEOTIDE SEQUENCE [LARGE SCALE GENOMIC DNA]</scope>
    <source>
        <strain evidence="10 11">MTEO17</strain>
    </source>
</reference>
<dbReference type="CDD" id="cd07422">
    <property type="entry name" value="MPP_ApaH"/>
    <property type="match status" value="1"/>
</dbReference>
<dbReference type="InterPro" id="IPR004617">
    <property type="entry name" value="ApaH"/>
</dbReference>
<dbReference type="Pfam" id="PF00149">
    <property type="entry name" value="Metallophos"/>
    <property type="match status" value="1"/>
</dbReference>
<evidence type="ECO:0000256" key="3">
    <source>
        <dbReference type="ARBA" id="ARBA00012506"/>
    </source>
</evidence>
<organism evidence="10 11">
    <name type="scientific">Alcanivorax profundi</name>
    <dbReference type="NCBI Taxonomy" id="2338368"/>
    <lineage>
        <taxon>Bacteria</taxon>
        <taxon>Pseudomonadati</taxon>
        <taxon>Pseudomonadota</taxon>
        <taxon>Gammaproteobacteria</taxon>
        <taxon>Oceanospirillales</taxon>
        <taxon>Alcanivoracaceae</taxon>
        <taxon>Alcanivorax</taxon>
    </lineage>
</organism>
<dbReference type="GO" id="GO:0008803">
    <property type="term" value="F:bis(5'-nucleosyl)-tetraphosphatase (symmetrical) activity"/>
    <property type="evidence" value="ECO:0007669"/>
    <property type="project" value="UniProtKB-EC"/>
</dbReference>
<evidence type="ECO:0000256" key="8">
    <source>
        <dbReference type="ARBA" id="ARBA00049417"/>
    </source>
</evidence>
<evidence type="ECO:0000256" key="7">
    <source>
        <dbReference type="ARBA" id="ARBA00033210"/>
    </source>
</evidence>
<dbReference type="PIRSF" id="PIRSF000903">
    <property type="entry name" value="B5n-ttraPtase_sm"/>
    <property type="match status" value="1"/>
</dbReference>
<comment type="caution">
    <text evidence="10">The sequence shown here is derived from an EMBL/GenBank/DDBJ whole genome shotgun (WGS) entry which is preliminary data.</text>
</comment>
<dbReference type="NCBIfam" id="TIGR00668">
    <property type="entry name" value="apaH"/>
    <property type="match status" value="1"/>
</dbReference>
<dbReference type="EMBL" id="QYYA01000003">
    <property type="protein sequence ID" value="RJG17092.1"/>
    <property type="molecule type" value="Genomic_DNA"/>
</dbReference>
<evidence type="ECO:0000256" key="6">
    <source>
        <dbReference type="ARBA" id="ARBA00032248"/>
    </source>
</evidence>
<keyword evidence="4" id="KW-0378">Hydrolase</keyword>
<evidence type="ECO:0000259" key="9">
    <source>
        <dbReference type="Pfam" id="PF00149"/>
    </source>
</evidence>
<accession>A0A418XW98</accession>
<dbReference type="InterPro" id="IPR004843">
    <property type="entry name" value="Calcineurin-like_PHP"/>
</dbReference>
<dbReference type="RefSeq" id="WP_119918051.1">
    <property type="nucleotide sequence ID" value="NZ_QYYA01000003.1"/>
</dbReference>